<keyword evidence="5" id="KW-0479">Metal-binding</keyword>
<dbReference type="AlphaFoldDB" id="A0AAD5Y480"/>
<dbReference type="GO" id="GO:0000724">
    <property type="term" value="P:double-strand break repair via homologous recombination"/>
    <property type="evidence" value="ECO:0007669"/>
    <property type="project" value="InterPro"/>
</dbReference>
<dbReference type="PANTHER" id="PTHR21330:SF1">
    <property type="entry name" value="E3 SUMO-PROTEIN LIGASE NSE2"/>
    <property type="match status" value="1"/>
</dbReference>
<dbReference type="EMBL" id="JADGKB010000033">
    <property type="protein sequence ID" value="KAJ3257887.1"/>
    <property type="molecule type" value="Genomic_DNA"/>
</dbReference>
<keyword evidence="12" id="KW-1185">Reference proteome</keyword>
<accession>A0AAD5Y480</accession>
<dbReference type="GO" id="GO:0016925">
    <property type="term" value="P:protein sumoylation"/>
    <property type="evidence" value="ECO:0007669"/>
    <property type="project" value="TreeGrafter"/>
</dbReference>
<evidence type="ECO:0000256" key="3">
    <source>
        <dbReference type="ARBA" id="ARBA00008212"/>
    </source>
</evidence>
<evidence type="ECO:0000256" key="8">
    <source>
        <dbReference type="ARBA" id="ARBA00022833"/>
    </source>
</evidence>
<comment type="similarity">
    <text evidence="3">Belongs to the NSE2 family.</text>
</comment>
<dbReference type="CDD" id="cd16651">
    <property type="entry name" value="SPL-RING_NSE2"/>
    <property type="match status" value="1"/>
</dbReference>
<dbReference type="SUPFAM" id="SSF57850">
    <property type="entry name" value="RING/U-box"/>
    <property type="match status" value="1"/>
</dbReference>
<keyword evidence="7" id="KW-0833">Ubl conjugation pathway</keyword>
<dbReference type="GO" id="GO:0005634">
    <property type="term" value="C:nucleus"/>
    <property type="evidence" value="ECO:0007669"/>
    <property type="project" value="UniProtKB-SubCell"/>
</dbReference>
<keyword evidence="8" id="KW-0862">Zinc</keyword>
<dbReference type="PANTHER" id="PTHR21330">
    <property type="entry name" value="E3 SUMO-PROTEIN LIGASE NSE2"/>
    <property type="match status" value="1"/>
</dbReference>
<protein>
    <recommendedName>
        <fullName evidence="10">SP-RING-type domain-containing protein</fullName>
    </recommendedName>
</protein>
<evidence type="ECO:0000256" key="4">
    <source>
        <dbReference type="ARBA" id="ARBA00022679"/>
    </source>
</evidence>
<comment type="subcellular location">
    <subcellularLocation>
        <location evidence="1">Nucleus</location>
    </subcellularLocation>
</comment>
<evidence type="ECO:0000256" key="2">
    <source>
        <dbReference type="ARBA" id="ARBA00004718"/>
    </source>
</evidence>
<keyword evidence="9" id="KW-0539">Nucleus</keyword>
<evidence type="ECO:0000256" key="7">
    <source>
        <dbReference type="ARBA" id="ARBA00022786"/>
    </source>
</evidence>
<reference evidence="11" key="1">
    <citation type="submission" date="2020-05" db="EMBL/GenBank/DDBJ databases">
        <title>Phylogenomic resolution of chytrid fungi.</title>
        <authorList>
            <person name="Stajich J.E."/>
            <person name="Amses K."/>
            <person name="Simmons R."/>
            <person name="Seto K."/>
            <person name="Myers J."/>
            <person name="Bonds A."/>
            <person name="Quandt C.A."/>
            <person name="Barry K."/>
            <person name="Liu P."/>
            <person name="Grigoriev I."/>
            <person name="Longcore J.E."/>
            <person name="James T.Y."/>
        </authorList>
    </citation>
    <scope>NUCLEOTIDE SEQUENCE</scope>
    <source>
        <strain evidence="11">PLAUS21</strain>
    </source>
</reference>
<comment type="pathway">
    <text evidence="2">Protein modification; protein sumoylation.</text>
</comment>
<dbReference type="InterPro" id="IPR026846">
    <property type="entry name" value="Nse2(Mms21)"/>
</dbReference>
<gene>
    <name evidence="11" type="ORF">HK103_004178</name>
</gene>
<evidence type="ECO:0000256" key="6">
    <source>
        <dbReference type="ARBA" id="ARBA00022771"/>
    </source>
</evidence>
<organism evidence="11 12">
    <name type="scientific">Boothiomyces macroporosus</name>
    <dbReference type="NCBI Taxonomy" id="261099"/>
    <lineage>
        <taxon>Eukaryota</taxon>
        <taxon>Fungi</taxon>
        <taxon>Fungi incertae sedis</taxon>
        <taxon>Chytridiomycota</taxon>
        <taxon>Chytridiomycota incertae sedis</taxon>
        <taxon>Chytridiomycetes</taxon>
        <taxon>Rhizophydiales</taxon>
        <taxon>Terramycetaceae</taxon>
        <taxon>Boothiomyces</taxon>
    </lineage>
</organism>
<name>A0AAD5Y480_9FUNG</name>
<feature type="domain" description="SP-RING-type" evidence="10">
    <location>
        <begin position="148"/>
        <end position="201"/>
    </location>
</feature>
<evidence type="ECO:0000259" key="10">
    <source>
        <dbReference type="Pfam" id="PF11789"/>
    </source>
</evidence>
<evidence type="ECO:0000256" key="5">
    <source>
        <dbReference type="ARBA" id="ARBA00022723"/>
    </source>
</evidence>
<sequence length="244" mass="27909">MSFAYAPSITQLASSYDKVFAANIDIITELYSEMAEELERSLFDLDQTPRDGIELMDDTIMECDKNIIELVKLKERAIAEQKMLMKVQAKMQHGTNEKVSDLYAAEVQKGYESKDITKIEAYKQFRSAIFKVRNPTGYFTFGGDDSDDELNVLGQSEQIKCPLTQAIMTDPYTAPCKHSYSRAVFELFKHRGTISCPVAGCRQTFSRGDLKQDFALKKRIEKKLKEMDRNRQDLEADELGDDFE</sequence>
<evidence type="ECO:0000313" key="11">
    <source>
        <dbReference type="EMBL" id="KAJ3257887.1"/>
    </source>
</evidence>
<dbReference type="InterPro" id="IPR004181">
    <property type="entry name" value="Znf_MIZ"/>
</dbReference>
<comment type="caution">
    <text evidence="11">The sequence shown here is derived from an EMBL/GenBank/DDBJ whole genome shotgun (WGS) entry which is preliminary data.</text>
</comment>
<keyword evidence="6" id="KW-0863">Zinc-finger</keyword>
<dbReference type="Proteomes" id="UP001210925">
    <property type="component" value="Unassembled WGS sequence"/>
</dbReference>
<evidence type="ECO:0000256" key="9">
    <source>
        <dbReference type="ARBA" id="ARBA00023242"/>
    </source>
</evidence>
<dbReference type="Gene3D" id="3.30.40.10">
    <property type="entry name" value="Zinc/RING finger domain, C3HC4 (zinc finger)"/>
    <property type="match status" value="1"/>
</dbReference>
<evidence type="ECO:0000313" key="12">
    <source>
        <dbReference type="Proteomes" id="UP001210925"/>
    </source>
</evidence>
<dbReference type="GO" id="GO:0008270">
    <property type="term" value="F:zinc ion binding"/>
    <property type="evidence" value="ECO:0007669"/>
    <property type="project" value="UniProtKB-KW"/>
</dbReference>
<dbReference type="InterPro" id="IPR013083">
    <property type="entry name" value="Znf_RING/FYVE/PHD"/>
</dbReference>
<dbReference type="GO" id="GO:0030915">
    <property type="term" value="C:Smc5-Smc6 complex"/>
    <property type="evidence" value="ECO:0007669"/>
    <property type="project" value="InterPro"/>
</dbReference>
<keyword evidence="4" id="KW-0808">Transferase</keyword>
<dbReference type="Pfam" id="PF11789">
    <property type="entry name" value="zf-Nse"/>
    <property type="match status" value="1"/>
</dbReference>
<evidence type="ECO:0000256" key="1">
    <source>
        <dbReference type="ARBA" id="ARBA00004123"/>
    </source>
</evidence>
<dbReference type="GO" id="GO:0061665">
    <property type="term" value="F:SUMO ligase activity"/>
    <property type="evidence" value="ECO:0007669"/>
    <property type="project" value="TreeGrafter"/>
</dbReference>
<proteinExistence type="inferred from homology"/>